<name>A0A4R6Z7I5_9GAMM</name>
<gene>
    <name evidence="2" type="ORF">DFR29_102419</name>
</gene>
<evidence type="ECO:0000313" key="2">
    <source>
        <dbReference type="EMBL" id="TDR47757.1"/>
    </source>
</evidence>
<keyword evidence="1" id="KW-0732">Signal</keyword>
<dbReference type="OrthoDB" id="6026226at2"/>
<feature type="signal peptide" evidence="1">
    <location>
        <begin position="1"/>
        <end position="20"/>
    </location>
</feature>
<dbReference type="EMBL" id="SNZH01000002">
    <property type="protein sequence ID" value="TDR47757.1"/>
    <property type="molecule type" value="Genomic_DNA"/>
</dbReference>
<comment type="caution">
    <text evidence="2">The sequence shown here is derived from an EMBL/GenBank/DDBJ whole genome shotgun (WGS) entry which is preliminary data.</text>
</comment>
<keyword evidence="3" id="KW-1185">Reference proteome</keyword>
<organism evidence="2 3">
    <name type="scientific">Tahibacter aquaticus</name>
    <dbReference type="NCBI Taxonomy" id="520092"/>
    <lineage>
        <taxon>Bacteria</taxon>
        <taxon>Pseudomonadati</taxon>
        <taxon>Pseudomonadota</taxon>
        <taxon>Gammaproteobacteria</taxon>
        <taxon>Lysobacterales</taxon>
        <taxon>Rhodanobacteraceae</taxon>
        <taxon>Tahibacter</taxon>
    </lineage>
</organism>
<reference evidence="2 3" key="1">
    <citation type="submission" date="2019-03" db="EMBL/GenBank/DDBJ databases">
        <title>Genomic Encyclopedia of Type Strains, Phase IV (KMG-IV): sequencing the most valuable type-strain genomes for metagenomic binning, comparative biology and taxonomic classification.</title>
        <authorList>
            <person name="Goeker M."/>
        </authorList>
    </citation>
    <scope>NUCLEOTIDE SEQUENCE [LARGE SCALE GENOMIC DNA]</scope>
    <source>
        <strain evidence="2 3">DSM 21667</strain>
    </source>
</reference>
<evidence type="ECO:0000256" key="1">
    <source>
        <dbReference type="SAM" id="SignalP"/>
    </source>
</evidence>
<dbReference type="RefSeq" id="WP_133817465.1">
    <property type="nucleotide sequence ID" value="NZ_SNZH01000002.1"/>
</dbReference>
<evidence type="ECO:0008006" key="4">
    <source>
        <dbReference type="Google" id="ProtNLM"/>
    </source>
</evidence>
<feature type="chain" id="PRO_5020714083" description="TonB C-terminal domain-containing protein" evidence="1">
    <location>
        <begin position="21"/>
        <end position="130"/>
    </location>
</feature>
<accession>A0A4R6Z7I5</accession>
<dbReference type="AlphaFoldDB" id="A0A4R6Z7I5"/>
<evidence type="ECO:0000313" key="3">
    <source>
        <dbReference type="Proteomes" id="UP000295293"/>
    </source>
</evidence>
<dbReference type="Proteomes" id="UP000295293">
    <property type="component" value="Unassembled WGS sequence"/>
</dbReference>
<protein>
    <recommendedName>
        <fullName evidence="4">TonB C-terminal domain-containing protein</fullName>
    </recommendedName>
</protein>
<sequence length="130" mass="14303">MTNWSLISLVLLALSSSASGEDYVDRWARLANEHLSMVKSEPGKSYEAEFVKAHNRFWRGVYDKCEAKALRAGVAKFSAVAVVDAEGAVVEFLTMPDALSLACFTKAMVGKRYPAPPVAPFYELITVKLK</sequence>
<proteinExistence type="predicted"/>